<dbReference type="PROSITE" id="PS01148">
    <property type="entry name" value="UPF0033"/>
    <property type="match status" value="1"/>
</dbReference>
<organism evidence="3 4">
    <name type="scientific">Alicyclobacillus mengziensis</name>
    <dbReference type="NCBI Taxonomy" id="2931921"/>
    <lineage>
        <taxon>Bacteria</taxon>
        <taxon>Bacillati</taxon>
        <taxon>Bacillota</taxon>
        <taxon>Bacilli</taxon>
        <taxon>Bacillales</taxon>
        <taxon>Alicyclobacillaceae</taxon>
        <taxon>Alicyclobacillus</taxon>
    </lineage>
</organism>
<dbReference type="Pfam" id="PF01206">
    <property type="entry name" value="TusA"/>
    <property type="match status" value="1"/>
</dbReference>
<dbReference type="AlphaFoldDB" id="A0A9X7Z626"/>
<protein>
    <submittedName>
        <fullName evidence="3">Sulfurtransferase TusA family protein</fullName>
    </submittedName>
</protein>
<dbReference type="EMBL" id="CP071182">
    <property type="protein sequence ID" value="QSO45860.1"/>
    <property type="molecule type" value="Genomic_DNA"/>
</dbReference>
<accession>A0A9X7Z626</accession>
<evidence type="ECO:0000313" key="4">
    <source>
        <dbReference type="Proteomes" id="UP000663505"/>
    </source>
</evidence>
<name>A0A9X7Z626_9BACL</name>
<dbReference type="PANTHER" id="PTHR33279:SF2">
    <property type="entry name" value="SULFUR CARRIER PROTEIN TUSA"/>
    <property type="match status" value="1"/>
</dbReference>
<evidence type="ECO:0000259" key="2">
    <source>
        <dbReference type="PROSITE" id="PS01148"/>
    </source>
</evidence>
<dbReference type="SUPFAM" id="SSF64307">
    <property type="entry name" value="SirA-like"/>
    <property type="match status" value="1"/>
</dbReference>
<dbReference type="InterPro" id="IPR001455">
    <property type="entry name" value="TusA-like"/>
</dbReference>
<comment type="similarity">
    <text evidence="1">Belongs to the sulfur carrier protein TusA family.</text>
</comment>
<evidence type="ECO:0000256" key="1">
    <source>
        <dbReference type="ARBA" id="ARBA00008984"/>
    </source>
</evidence>
<dbReference type="RefSeq" id="WP_206655233.1">
    <property type="nucleotide sequence ID" value="NZ_CP071182.1"/>
</dbReference>
<gene>
    <name evidence="3" type="ORF">JZ786_15080</name>
</gene>
<dbReference type="Proteomes" id="UP000663505">
    <property type="component" value="Chromosome"/>
</dbReference>
<dbReference type="InterPro" id="IPR036868">
    <property type="entry name" value="TusA-like_sf"/>
</dbReference>
<dbReference type="PANTHER" id="PTHR33279">
    <property type="entry name" value="SULFUR CARRIER PROTEIN YEDF-RELATED"/>
    <property type="match status" value="1"/>
</dbReference>
<dbReference type="Gene3D" id="3.30.110.40">
    <property type="entry name" value="TusA-like domain"/>
    <property type="match status" value="1"/>
</dbReference>
<proteinExistence type="inferred from homology"/>
<dbReference type="KEGG" id="afx:JZ786_15080"/>
<evidence type="ECO:0000313" key="3">
    <source>
        <dbReference type="EMBL" id="QSO45860.1"/>
    </source>
</evidence>
<reference evidence="3 4" key="1">
    <citation type="submission" date="2021-02" db="EMBL/GenBank/DDBJ databases">
        <title>Alicyclobacillus curvatus sp. nov. and Alicyclobacillus mengziensis sp. nov., two acidophilic bacteria isolated from acid mine drainage.</title>
        <authorList>
            <person name="Huang Y."/>
        </authorList>
    </citation>
    <scope>NUCLEOTIDE SEQUENCE [LARGE SCALE GENOMIC DNA]</scope>
    <source>
        <strain evidence="3 4">S30H14</strain>
    </source>
</reference>
<keyword evidence="4" id="KW-1185">Reference proteome</keyword>
<sequence>MAEIVIKREIDARGSFCPGPMMELIRVVRSSDVGDVVAVLSTDKGSQRDIPKWVEKAKHELVGIETIDNYDKIIVRKLH</sequence>
<dbReference type="CDD" id="cd00291">
    <property type="entry name" value="SirA_YedF_YeeD"/>
    <property type="match status" value="1"/>
</dbReference>
<feature type="domain" description="UPF0033" evidence="2">
    <location>
        <begin position="10"/>
        <end position="34"/>
    </location>
</feature>